<keyword evidence="2" id="KW-0288">FMN</keyword>
<keyword evidence="3" id="KW-0560">Oxidoreductase</keyword>
<dbReference type="InterPro" id="IPR050627">
    <property type="entry name" value="Nitroreductase/BluB"/>
</dbReference>
<proteinExistence type="predicted"/>
<gene>
    <name evidence="5" type="ORF">AAK873_04495</name>
</gene>
<dbReference type="RefSeq" id="WP_121699361.1">
    <property type="nucleotide sequence ID" value="NZ_JBCLPP010000009.1"/>
</dbReference>
<evidence type="ECO:0000313" key="5">
    <source>
        <dbReference type="EMBL" id="MEY8244881.1"/>
    </source>
</evidence>
<feature type="domain" description="Nitroreductase" evidence="4">
    <location>
        <begin position="39"/>
        <end position="93"/>
    </location>
</feature>
<evidence type="ECO:0000313" key="6">
    <source>
        <dbReference type="Proteomes" id="UP001565200"/>
    </source>
</evidence>
<dbReference type="PROSITE" id="PS51257">
    <property type="entry name" value="PROKAR_LIPOPROTEIN"/>
    <property type="match status" value="1"/>
</dbReference>
<dbReference type="PANTHER" id="PTHR23026">
    <property type="entry name" value="NADPH NITROREDUCTASE"/>
    <property type="match status" value="1"/>
</dbReference>
<dbReference type="PANTHER" id="PTHR23026:SF90">
    <property type="entry name" value="IODOTYROSINE DEIODINASE 1"/>
    <property type="match status" value="1"/>
</dbReference>
<feature type="domain" description="Nitroreductase" evidence="4">
    <location>
        <begin position="97"/>
        <end position="184"/>
    </location>
</feature>
<accession>A0ABV4CW23</accession>
<name>A0ABV4CW23_9BACT</name>
<keyword evidence="6" id="KW-1185">Reference proteome</keyword>
<dbReference type="Pfam" id="PF00881">
    <property type="entry name" value="Nitroreductase"/>
    <property type="match status" value="2"/>
</dbReference>
<dbReference type="EMBL" id="JBCLPP010000009">
    <property type="protein sequence ID" value="MEY8244881.1"/>
    <property type="molecule type" value="Genomic_DNA"/>
</dbReference>
<evidence type="ECO:0000256" key="1">
    <source>
        <dbReference type="ARBA" id="ARBA00022630"/>
    </source>
</evidence>
<dbReference type="InterPro" id="IPR029479">
    <property type="entry name" value="Nitroreductase"/>
</dbReference>
<comment type="caution">
    <text evidence="5">The sequence shown here is derived from an EMBL/GenBank/DDBJ whole genome shotgun (WGS) entry which is preliminary data.</text>
</comment>
<evidence type="ECO:0000259" key="4">
    <source>
        <dbReference type="Pfam" id="PF00881"/>
    </source>
</evidence>
<reference evidence="5 6" key="1">
    <citation type="submission" date="2024-03" db="EMBL/GenBank/DDBJ databases">
        <title>Mouse gut bacterial collection (mGBC) of GemPharmatech.</title>
        <authorList>
            <person name="He Y."/>
            <person name="Dong L."/>
            <person name="Wu D."/>
            <person name="Gao X."/>
            <person name="Lin Z."/>
        </authorList>
    </citation>
    <scope>NUCLEOTIDE SEQUENCE [LARGE SCALE GENOMIC DNA]</scope>
    <source>
        <strain evidence="5 6">54-13</strain>
    </source>
</reference>
<dbReference type="SUPFAM" id="SSF55469">
    <property type="entry name" value="FMN-dependent nitroreductase-like"/>
    <property type="match status" value="1"/>
</dbReference>
<protein>
    <submittedName>
        <fullName evidence="5">Nitroreductase family protein</fullName>
    </submittedName>
</protein>
<evidence type="ECO:0000256" key="2">
    <source>
        <dbReference type="ARBA" id="ARBA00022643"/>
    </source>
</evidence>
<sequence length="205" mass="22433">MKQIILLSLLIMTMLGCKNNTPADCVSKADDASVVLDAIATRTSVRSYVTDRAVPDDTVTLLLKAAMAAPTAVNKQPWAFVVVNERAMLDSLAEVLPYARMLKQAPLAVVPCGDMTRALEGNGRDFWIQDVSAATENMLIAAHALGLGAVWTGVYPDMERVNDVRKVLGMPDEIIPLCVVPMGYPDGAQTPKDKWDENKVRYNKW</sequence>
<dbReference type="CDD" id="cd02150">
    <property type="entry name" value="nitroreductase"/>
    <property type="match status" value="1"/>
</dbReference>
<dbReference type="InterPro" id="IPR000415">
    <property type="entry name" value="Nitroreductase-like"/>
</dbReference>
<dbReference type="Proteomes" id="UP001565200">
    <property type="component" value="Unassembled WGS sequence"/>
</dbReference>
<dbReference type="Gene3D" id="3.40.109.10">
    <property type="entry name" value="NADH Oxidase"/>
    <property type="match status" value="1"/>
</dbReference>
<keyword evidence="1" id="KW-0285">Flavoprotein</keyword>
<evidence type="ECO:0000256" key="3">
    <source>
        <dbReference type="ARBA" id="ARBA00023002"/>
    </source>
</evidence>
<organism evidence="5 6">
    <name type="scientific">Heminiphilus faecis</name>
    <dbReference type="NCBI Taxonomy" id="2601703"/>
    <lineage>
        <taxon>Bacteria</taxon>
        <taxon>Pseudomonadati</taxon>
        <taxon>Bacteroidota</taxon>
        <taxon>Bacteroidia</taxon>
        <taxon>Bacteroidales</taxon>
        <taxon>Muribaculaceae</taxon>
        <taxon>Heminiphilus</taxon>
    </lineage>
</organism>